<evidence type="ECO:0000313" key="9">
    <source>
        <dbReference type="Proteomes" id="UP001483337"/>
    </source>
</evidence>
<dbReference type="InterPro" id="IPR013515">
    <property type="entry name" value="Phytochrome_cen-reg"/>
</dbReference>
<dbReference type="SUPFAM" id="SSF141868">
    <property type="entry name" value="EAL domain-like"/>
    <property type="match status" value="1"/>
</dbReference>
<dbReference type="InterPro" id="IPR052155">
    <property type="entry name" value="Biofilm_reg_signaling"/>
</dbReference>
<dbReference type="SUPFAM" id="SSF55073">
    <property type="entry name" value="Nucleotide cyclase"/>
    <property type="match status" value="2"/>
</dbReference>
<dbReference type="SUPFAM" id="SSF55781">
    <property type="entry name" value="GAF domain-like"/>
    <property type="match status" value="5"/>
</dbReference>
<dbReference type="SMART" id="SM00065">
    <property type="entry name" value="GAF"/>
    <property type="match status" value="5"/>
</dbReference>
<keyword evidence="8" id="KW-0808">Transferase</keyword>
<dbReference type="SMART" id="SM00267">
    <property type="entry name" value="GGDEF"/>
    <property type="match status" value="2"/>
</dbReference>
<reference evidence="8 9" key="1">
    <citation type="submission" date="2024-04" db="EMBL/GenBank/DDBJ databases">
        <title>Okeanomitos corallinicola gen. &amp; sp. nov. (Nostocales, Cyanobacteria), a new toxic marine heterocyst-forming cyanobacterium from a coral reef.</title>
        <authorList>
            <person name="Li H."/>
            <person name="Li R."/>
            <person name="Kang J."/>
            <person name="Hii K.S."/>
            <person name="Mohamed H.F."/>
            <person name="Xu X."/>
            <person name="Luo Z."/>
        </authorList>
    </citation>
    <scope>NUCLEOTIDE SEQUENCE [LARGE SCALE GENOMIC DNA]</scope>
    <source>
        <strain evidence="8 9">TIOX110</strain>
    </source>
</reference>
<dbReference type="PROSITE" id="PS50887">
    <property type="entry name" value="GGDEF"/>
    <property type="match status" value="2"/>
</dbReference>
<feature type="domain" description="Phytochrome chromophore attachment site" evidence="5">
    <location>
        <begin position="29"/>
        <end position="189"/>
    </location>
</feature>
<keyword evidence="2" id="KW-0716">Sensory transduction</keyword>
<gene>
    <name evidence="8" type="ORF">WJM97_06105</name>
</gene>
<dbReference type="InterPro" id="IPR029016">
    <property type="entry name" value="GAF-like_dom_sf"/>
</dbReference>
<dbReference type="Proteomes" id="UP001483337">
    <property type="component" value="Chromosome"/>
</dbReference>
<dbReference type="Pfam" id="PF01590">
    <property type="entry name" value="GAF"/>
    <property type="match status" value="3"/>
</dbReference>
<evidence type="ECO:0000256" key="4">
    <source>
        <dbReference type="ARBA" id="ARBA00023170"/>
    </source>
</evidence>
<dbReference type="Gene3D" id="3.30.70.270">
    <property type="match status" value="2"/>
</dbReference>
<organism evidence="8 9">
    <name type="scientific">Okeanomitos corallinicola TIOX110</name>
    <dbReference type="NCBI Taxonomy" id="3133117"/>
    <lineage>
        <taxon>Bacteria</taxon>
        <taxon>Bacillati</taxon>
        <taxon>Cyanobacteriota</taxon>
        <taxon>Cyanophyceae</taxon>
        <taxon>Nostocales</taxon>
        <taxon>Aphanizomenonaceae</taxon>
        <taxon>Okeanomitos</taxon>
    </lineage>
</organism>
<proteinExistence type="predicted"/>
<evidence type="ECO:0000256" key="1">
    <source>
        <dbReference type="ARBA" id="ARBA00022543"/>
    </source>
</evidence>
<dbReference type="InterPro" id="IPR043128">
    <property type="entry name" value="Rev_trsase/Diguanyl_cyclase"/>
</dbReference>
<feature type="domain" description="GGDEF" evidence="7">
    <location>
        <begin position="466"/>
        <end position="599"/>
    </location>
</feature>
<keyword evidence="4" id="KW-0675">Receptor</keyword>
<evidence type="ECO:0000259" key="5">
    <source>
        <dbReference type="PROSITE" id="PS50046"/>
    </source>
</evidence>
<dbReference type="Gene3D" id="3.30.450.40">
    <property type="match status" value="6"/>
</dbReference>
<dbReference type="Pfam" id="PF00360">
    <property type="entry name" value="PHY"/>
    <property type="match status" value="1"/>
</dbReference>
<dbReference type="InterPro" id="IPR035919">
    <property type="entry name" value="EAL_sf"/>
</dbReference>
<dbReference type="PROSITE" id="PS50883">
    <property type="entry name" value="EAL"/>
    <property type="match status" value="1"/>
</dbReference>
<dbReference type="Pfam" id="PF00563">
    <property type="entry name" value="EAL"/>
    <property type="match status" value="1"/>
</dbReference>
<dbReference type="PRINTS" id="PR01033">
    <property type="entry name" value="PHYTOCHROME"/>
</dbReference>
<keyword evidence="9" id="KW-1185">Reference proteome</keyword>
<evidence type="ECO:0000259" key="6">
    <source>
        <dbReference type="PROSITE" id="PS50883"/>
    </source>
</evidence>
<keyword evidence="3" id="KW-0157">Chromophore</keyword>
<dbReference type="GO" id="GO:0052621">
    <property type="term" value="F:diguanylate cyclase activity"/>
    <property type="evidence" value="ECO:0007669"/>
    <property type="project" value="UniProtKB-EC"/>
</dbReference>
<dbReference type="RefSeq" id="WP_353932156.1">
    <property type="nucleotide sequence ID" value="NZ_CP150886.1"/>
</dbReference>
<dbReference type="NCBIfam" id="TIGR00254">
    <property type="entry name" value="GGDEF"/>
    <property type="match status" value="2"/>
</dbReference>
<dbReference type="SMART" id="SM00052">
    <property type="entry name" value="EAL"/>
    <property type="match status" value="1"/>
</dbReference>
<name>A0ABZ2UV26_9CYAN</name>
<dbReference type="Pfam" id="PF00990">
    <property type="entry name" value="GGDEF"/>
    <property type="match status" value="2"/>
</dbReference>
<protein>
    <submittedName>
        <fullName evidence="8">Diguanylate cyclase</fullName>
        <ecNumber evidence="8">2.7.7.65</ecNumber>
    </submittedName>
</protein>
<dbReference type="InterPro" id="IPR001633">
    <property type="entry name" value="EAL_dom"/>
</dbReference>
<keyword evidence="1" id="KW-0600">Photoreceptor protein</keyword>
<dbReference type="InterPro" id="IPR016132">
    <property type="entry name" value="Phyto_chromo_attachment"/>
</dbReference>
<dbReference type="InterPro" id="IPR029787">
    <property type="entry name" value="Nucleotide_cyclase"/>
</dbReference>
<feature type="domain" description="GGDEF" evidence="7">
    <location>
        <begin position="1450"/>
        <end position="1587"/>
    </location>
</feature>
<dbReference type="PANTHER" id="PTHR44757:SF2">
    <property type="entry name" value="BIOFILM ARCHITECTURE MAINTENANCE PROTEIN MBAA"/>
    <property type="match status" value="1"/>
</dbReference>
<dbReference type="PANTHER" id="PTHR44757">
    <property type="entry name" value="DIGUANYLATE CYCLASE DGCP"/>
    <property type="match status" value="1"/>
</dbReference>
<feature type="domain" description="EAL" evidence="6">
    <location>
        <begin position="608"/>
        <end position="862"/>
    </location>
</feature>
<dbReference type="CDD" id="cd01948">
    <property type="entry name" value="EAL"/>
    <property type="match status" value="1"/>
</dbReference>
<dbReference type="InterPro" id="IPR000160">
    <property type="entry name" value="GGDEF_dom"/>
</dbReference>
<keyword evidence="8" id="KW-0548">Nucleotidyltransferase</keyword>
<evidence type="ECO:0000256" key="2">
    <source>
        <dbReference type="ARBA" id="ARBA00022606"/>
    </source>
</evidence>
<dbReference type="InterPro" id="IPR001294">
    <property type="entry name" value="Phytochrome"/>
</dbReference>
<dbReference type="PROSITE" id="PS50046">
    <property type="entry name" value="PHYTOCHROME_2"/>
    <property type="match status" value="2"/>
</dbReference>
<evidence type="ECO:0000259" key="7">
    <source>
        <dbReference type="PROSITE" id="PS50887"/>
    </source>
</evidence>
<evidence type="ECO:0000256" key="3">
    <source>
        <dbReference type="ARBA" id="ARBA00022991"/>
    </source>
</evidence>
<feature type="domain" description="Phytochrome chromophore attachment site" evidence="5">
    <location>
        <begin position="1266"/>
        <end position="1402"/>
    </location>
</feature>
<dbReference type="EC" id="2.7.7.65" evidence="8"/>
<accession>A0ABZ2UV26</accession>
<dbReference type="Gene3D" id="3.20.20.450">
    <property type="entry name" value="EAL domain"/>
    <property type="match status" value="1"/>
</dbReference>
<dbReference type="InterPro" id="IPR003018">
    <property type="entry name" value="GAF"/>
</dbReference>
<dbReference type="CDD" id="cd01949">
    <property type="entry name" value="GGDEF"/>
    <property type="match status" value="2"/>
</dbReference>
<sequence length="1590" mass="179692">MENKLLSQQTVYPGNLLSHITDRISQTSDLSDILAATVAEIRTFLNIDRVKIYRFDSDGSGEVIAESINGDRLPSLLGLHFPAGDIPPQAREMFVQSRQRIIVDVASGKKTLSRIKSPGTPESNNQQEIRYTAVDTCHLQYLKTMGVAASLAIPILYHNHLWGLMVAHHTQPRPFTGQELQIVQLLVDQLLIAIAQNHLFIQAQQQAQQELAISKIKNWLGSSLDQEDTHQSILQHIVTALEGNGARLYITADMAKRPAQIYTCGEQPQNNLIEENKIWQRLMGWQGVLALSHRQPSEVMRTGEKTEYSIHQTRAVYCYTIADFQQDNQLKSLASFFDNTLIKSLLIIPLQYQQQYLGCLTVFRPEIETETLWAGRSNPDNRNLLPRESFQAWREIKTGQAQSWHQNEIKLAQAFGLHLYIAIMQQRVENLLRHHISNDILTGLPNRLLFDELLALSLVNIQQRGGVLAVMCLDLDRFKAINDNLGHVVGDRLLQTVAERIKNCLGEKDTVARWGDDEFTLLLPQINCTDDATKMAQQLLDVIAQPFYIDTQELHITASIGIALAPYDGEEAETLLKHADTTLNRAKQQGKNNYLLYTATMNSTSFERLVLGNNLYKALSRKELLLHYQPQIDLKTGQIVGMEALVRWHHPDMGLISPAQFIPLAEETGLICDIGEWVLRTACTQNRQWQLAGLPPLRVAVNLSARQFQQTNLVQTITKILQETQLEPQYLELEITESLLMQDVDFTVSALRELQALGIHISMDDFGTGYSSLSLLMYFPLSSLKIDKSFVSNLNKSSSNSAIINSVISLGHGLNLTLVAEGVESLDQLEFLRLANCDIVQGYLLSKPLNGENATKFLLEKSPQKAQSILGKNIKSDQTQPIPSNEAERLIALDKYQILDTPADTNFDNLTRLLARLCETPIAFISIIDKERQWFKSKQGLTINETPRAIAFCSHTICQNDLLIVPDTLIDPQFADNPLVTSYPKLRFYAGAPLVTREGFALGTLCVADYVPRKLTPEQEETLKILAVQVITTLELYRNQIEELDFKKQLHQPNKLSQVQEKLAETLTLYKQKEKELVERVNLAQLSSNIANIIGQHKKLLLLLQSCTNTLTQHLDIAFAGIWIKNPVRETMDLEASSALSIYTDDLSYSLPISEFQINWIAKNCQLFQSNQLLNEVDLIDREWVKRERLQAFAGYPLIIDNSVIGVMTVFSRQKLTSKATNQLAIIADDISRCIEYKQTEELLQQQNQRERLVANITQRILQSLDLDEIMNTTVKEVRQFLQTDRVIIYRFKEDWTGVVAMESVAEGIQSIIYSLIDEPCFRKVYVSQYRQGRVRAIDDIYTAGIGKCHLDLLAEFQVRANLVVPIIQGEKLWGLLIAHHCTSPRHWRELEINLLTQLATQVAIAIKQSELYQQVQRQATIDGLTQISNRRRFDEYFQQVWQQMATRQTPLSIILCDIDFFKLYNDRYGHPAGDDCLRQVANAIHKAGNRPGDLVARYGGEEFVLVLPNTSATGAMQLAERIRAEVQALQIPHEKSGVNDHVTLSLGVASIIPAASFTPSCLIATADEALYQAKAQGRDCLHLISHLSY</sequence>
<evidence type="ECO:0000313" key="8">
    <source>
        <dbReference type="EMBL" id="WZB89252.1"/>
    </source>
</evidence>
<dbReference type="EMBL" id="CP150886">
    <property type="protein sequence ID" value="WZB89252.1"/>
    <property type="molecule type" value="Genomic_DNA"/>
</dbReference>